<feature type="binding site" evidence="2">
    <location>
        <begin position="124"/>
        <end position="127"/>
    </location>
    <ligand>
        <name>FAD</name>
        <dbReference type="ChEBI" id="CHEBI:57692"/>
    </ligand>
</feature>
<dbReference type="PANTHER" id="PTHR11552">
    <property type="entry name" value="GLUCOSE-METHANOL-CHOLINE GMC OXIDOREDUCTASE"/>
    <property type="match status" value="1"/>
</dbReference>
<keyword evidence="3" id="KW-0732">Signal</keyword>
<keyword evidence="2" id="KW-0274">FAD</keyword>
<dbReference type="OrthoDB" id="269227at2759"/>
<dbReference type="PANTHER" id="PTHR11552:SF115">
    <property type="entry name" value="DEHYDROGENASE XPTC-RELATED"/>
    <property type="match status" value="1"/>
</dbReference>
<evidence type="ECO:0000256" key="2">
    <source>
        <dbReference type="PIRSR" id="PIRSR000137-2"/>
    </source>
</evidence>
<evidence type="ECO:0000313" key="7">
    <source>
        <dbReference type="Proteomes" id="UP000469558"/>
    </source>
</evidence>
<name>A0A8T9CFW5_9HELO</name>
<dbReference type="EMBL" id="QGMK01000263">
    <property type="protein sequence ID" value="TVY82880.1"/>
    <property type="molecule type" value="Genomic_DNA"/>
</dbReference>
<dbReference type="InterPro" id="IPR012132">
    <property type="entry name" value="GMC_OxRdtase"/>
</dbReference>
<dbReference type="InterPro" id="IPR036188">
    <property type="entry name" value="FAD/NAD-bd_sf"/>
</dbReference>
<dbReference type="PIRSF" id="PIRSF000137">
    <property type="entry name" value="Alcohol_oxidase"/>
    <property type="match status" value="1"/>
</dbReference>
<feature type="signal peptide" evidence="3">
    <location>
        <begin position="1"/>
        <end position="18"/>
    </location>
</feature>
<comment type="cofactor">
    <cofactor evidence="2">
        <name>FAD</name>
        <dbReference type="ChEBI" id="CHEBI:57692"/>
    </cofactor>
</comment>
<dbReference type="GO" id="GO:0016614">
    <property type="term" value="F:oxidoreductase activity, acting on CH-OH group of donors"/>
    <property type="evidence" value="ECO:0007669"/>
    <property type="project" value="InterPro"/>
</dbReference>
<evidence type="ECO:0000259" key="4">
    <source>
        <dbReference type="Pfam" id="PF00732"/>
    </source>
</evidence>
<dbReference type="GO" id="GO:0050660">
    <property type="term" value="F:flavin adenine dinucleotide binding"/>
    <property type="evidence" value="ECO:0007669"/>
    <property type="project" value="InterPro"/>
</dbReference>
<dbReference type="SUPFAM" id="SSF51905">
    <property type="entry name" value="FAD/NAD(P)-binding domain"/>
    <property type="match status" value="1"/>
</dbReference>
<dbReference type="Gene3D" id="3.50.50.60">
    <property type="entry name" value="FAD/NAD(P)-binding domain"/>
    <property type="match status" value="1"/>
</dbReference>
<evidence type="ECO:0000256" key="1">
    <source>
        <dbReference type="ARBA" id="ARBA00010790"/>
    </source>
</evidence>
<protein>
    <submittedName>
        <fullName evidence="6">Dehydrogenase xptC</fullName>
    </submittedName>
</protein>
<dbReference type="Pfam" id="PF00732">
    <property type="entry name" value="GMC_oxred_N"/>
    <property type="match status" value="1"/>
</dbReference>
<sequence>MPLRYIAAFYALAYSVVALRASRHATQVRRLDANSTKYDFVIVGGGLTGLTVADRLTEDPSVRVLVIEAGPFDEGQRAVLVPGAFDQSEIPYYWNLTSEPQTSLGNRSFSVPMGKAVGGGTVGNAMVFFRAAKGDYDSWEALGATSLAYDTLLPYMKKSESFTAPEQSFAEKGNVSWDESNHGSTGPVQISYPNYFYPGSANWWNAALETGFDSAADINNGNPIGISWFTTTVNATSRTRSDARINHYDIVAKTRPNYHILADHTVTKIILEGNKTVGVDYQPTAGGNSSQIHATKEVLLGAGAIQTTKLLQLSGIGPRSLLESLSIAVVSDLPGVGANLQDQPNGVVPYTFQDQINPNADDLISNATFDTEQEDLYYAKREGAWTITRSFGETVALFSLCDATADCQGMIATAREEDPAALLPAGTDATVVAGYKAQREQVLEQYAGDNVPIGMIHWTTGGEAIVWLQRPLSRGLVQIQSNNALDNPLVDYRTLTDPVDLDIAVANVLKNRQIMQAPSMAVLGPSESYPYGNNITDKDQLKSIITSNFGPTTGHVCCTAAMVPLDKGGVVDTEWKVYGISSLRVIDISTLPMISSSTPMATLYGMAEKIADVIKETYTTA</sequence>
<feature type="domain" description="Glucose-methanol-choline oxidoreductase C-terminal" evidence="5">
    <location>
        <begin position="471"/>
        <end position="607"/>
    </location>
</feature>
<dbReference type="InterPro" id="IPR007867">
    <property type="entry name" value="GMC_OxRtase_C"/>
</dbReference>
<gene>
    <name evidence="6" type="primary">xptC_2</name>
    <name evidence="6" type="ORF">LSUE1_G004661</name>
</gene>
<keyword evidence="2" id="KW-0285">Flavoprotein</keyword>
<accession>A0A8T9CFW5</accession>
<proteinExistence type="inferred from homology"/>
<dbReference type="SUPFAM" id="SSF54373">
    <property type="entry name" value="FAD-linked reductases, C-terminal domain"/>
    <property type="match status" value="1"/>
</dbReference>
<feature type="domain" description="Glucose-methanol-choline oxidoreductase N-terminal" evidence="4">
    <location>
        <begin position="38"/>
        <end position="344"/>
    </location>
</feature>
<feature type="chain" id="PRO_5035731959" evidence="3">
    <location>
        <begin position="19"/>
        <end position="621"/>
    </location>
</feature>
<keyword evidence="7" id="KW-1185">Reference proteome</keyword>
<organism evidence="6 7">
    <name type="scientific">Lachnellula suecica</name>
    <dbReference type="NCBI Taxonomy" id="602035"/>
    <lineage>
        <taxon>Eukaryota</taxon>
        <taxon>Fungi</taxon>
        <taxon>Dikarya</taxon>
        <taxon>Ascomycota</taxon>
        <taxon>Pezizomycotina</taxon>
        <taxon>Leotiomycetes</taxon>
        <taxon>Helotiales</taxon>
        <taxon>Lachnaceae</taxon>
        <taxon>Lachnellula</taxon>
    </lineage>
</organism>
<evidence type="ECO:0000313" key="6">
    <source>
        <dbReference type="EMBL" id="TVY82880.1"/>
    </source>
</evidence>
<feature type="binding site" evidence="2">
    <location>
        <position position="266"/>
    </location>
    <ligand>
        <name>FAD</name>
        <dbReference type="ChEBI" id="CHEBI:57692"/>
    </ligand>
</feature>
<evidence type="ECO:0000259" key="5">
    <source>
        <dbReference type="Pfam" id="PF05199"/>
    </source>
</evidence>
<dbReference type="AlphaFoldDB" id="A0A8T9CFW5"/>
<reference evidence="6 7" key="1">
    <citation type="submission" date="2018-05" db="EMBL/GenBank/DDBJ databases">
        <title>Genome sequencing and assembly of the regulated plant pathogen Lachnellula willkommii and related sister species for the development of diagnostic species identification markers.</title>
        <authorList>
            <person name="Giroux E."/>
            <person name="Bilodeau G."/>
        </authorList>
    </citation>
    <scope>NUCLEOTIDE SEQUENCE [LARGE SCALE GENOMIC DNA]</scope>
    <source>
        <strain evidence="6 7">CBS 268.59</strain>
    </source>
</reference>
<dbReference type="InterPro" id="IPR000172">
    <property type="entry name" value="GMC_OxRdtase_N"/>
</dbReference>
<dbReference type="Gene3D" id="3.30.560.10">
    <property type="entry name" value="Glucose Oxidase, domain 3"/>
    <property type="match status" value="1"/>
</dbReference>
<evidence type="ECO:0000256" key="3">
    <source>
        <dbReference type="SAM" id="SignalP"/>
    </source>
</evidence>
<dbReference type="Proteomes" id="UP000469558">
    <property type="component" value="Unassembled WGS sequence"/>
</dbReference>
<dbReference type="GO" id="GO:0044550">
    <property type="term" value="P:secondary metabolite biosynthetic process"/>
    <property type="evidence" value="ECO:0007669"/>
    <property type="project" value="TreeGrafter"/>
</dbReference>
<dbReference type="Pfam" id="PF05199">
    <property type="entry name" value="GMC_oxred_C"/>
    <property type="match status" value="1"/>
</dbReference>
<comment type="caution">
    <text evidence="6">The sequence shown here is derived from an EMBL/GenBank/DDBJ whole genome shotgun (WGS) entry which is preliminary data.</text>
</comment>
<comment type="similarity">
    <text evidence="1">Belongs to the GMC oxidoreductase family.</text>
</comment>